<dbReference type="STRING" id="98765.A0A2R6NZT1"/>
<protein>
    <submittedName>
        <fullName evidence="1">Uncharacterized protein</fullName>
    </submittedName>
</protein>
<proteinExistence type="predicted"/>
<dbReference type="AlphaFoldDB" id="A0A2R6NZT1"/>
<reference evidence="1 2" key="1">
    <citation type="submission" date="2018-02" db="EMBL/GenBank/DDBJ databases">
        <title>Genome sequence of the basidiomycete white-rot fungus Phlebia centrifuga.</title>
        <authorList>
            <person name="Granchi Z."/>
            <person name="Peng M."/>
            <person name="de Vries R.P."/>
            <person name="Hilden K."/>
            <person name="Makela M.R."/>
            <person name="Grigoriev I."/>
            <person name="Riley R."/>
        </authorList>
    </citation>
    <scope>NUCLEOTIDE SEQUENCE [LARGE SCALE GENOMIC DNA]</scope>
    <source>
        <strain evidence="1 2">FBCC195</strain>
    </source>
</reference>
<organism evidence="1 2">
    <name type="scientific">Hermanssonia centrifuga</name>
    <dbReference type="NCBI Taxonomy" id="98765"/>
    <lineage>
        <taxon>Eukaryota</taxon>
        <taxon>Fungi</taxon>
        <taxon>Dikarya</taxon>
        <taxon>Basidiomycota</taxon>
        <taxon>Agaricomycotina</taxon>
        <taxon>Agaricomycetes</taxon>
        <taxon>Polyporales</taxon>
        <taxon>Meruliaceae</taxon>
        <taxon>Hermanssonia</taxon>
    </lineage>
</organism>
<gene>
    <name evidence="1" type="ORF">PHLCEN_2v6345</name>
</gene>
<evidence type="ECO:0000313" key="1">
    <source>
        <dbReference type="EMBL" id="PSR81579.1"/>
    </source>
</evidence>
<sequence>MEDYLTVEMWLLHSLMTSFFYTPLTRAEPPSALRQASYINGHPIIGPDGDPEGWKVLPTVQIAGTLFNTRSVSVECTLSFSTGSPIPMFVTCTSSDEQALDLVCAPSAMRFHLYRERLIGSHATREGAAGQSNNTFREVMCTAAFWPSQESAPEPGKRTLQGELDVKKGMRPTFTFPRFTLRVSVPCCLRDSCSQMTLLDVSVHGGVIPLFSWALQYVLCMFPFEAPGFVPANPDVPLFTERVMVHTLNAVGIIPRSFAPPGYAGSMEGNYNNVAGYLENGNQR</sequence>
<dbReference type="Proteomes" id="UP000186601">
    <property type="component" value="Unassembled WGS sequence"/>
</dbReference>
<accession>A0A2R6NZT1</accession>
<dbReference type="OrthoDB" id="2333384at2759"/>
<evidence type="ECO:0000313" key="2">
    <source>
        <dbReference type="Proteomes" id="UP000186601"/>
    </source>
</evidence>
<keyword evidence="2" id="KW-1185">Reference proteome</keyword>
<comment type="caution">
    <text evidence="1">The sequence shown here is derived from an EMBL/GenBank/DDBJ whole genome shotgun (WGS) entry which is preliminary data.</text>
</comment>
<name>A0A2R6NZT1_9APHY</name>
<dbReference type="EMBL" id="MLYV02000613">
    <property type="protein sequence ID" value="PSR81579.1"/>
    <property type="molecule type" value="Genomic_DNA"/>
</dbReference>